<feature type="transmembrane region" description="Helical" evidence="6">
    <location>
        <begin position="115"/>
        <end position="136"/>
    </location>
</feature>
<sequence>MSRRPMSLREQMAGFPWAQVIVIAFVRFAEPIAFTSLFTYVYFMIQDFGVAKDNAEISKYSGYLASAFAFCQVLTSFRWGRLADKIGRKPVLITGLTGTALSLLMLGFAKSFHWALIARCFMGLLNGNVGVIRTVLGEIAKNENNQSLVFATMPLVYQLGAVIGPLIGGNLSGKTTRFDSLRPLVESFPYALPNIVAAGFLILSGFIALFFLEETHWDHKYRHDYFLDFSDTILEKLFKVNMGDRPWRRSSDTEAEQSLLANDTVAENLITPEGPDSVTLETVGIQDVEQEKVNMTYRDLLEPQIFYGILCIFIAAIHQTVYNEFAAIFLSTDIVRDDDGKLVSRFPFKIVGGLGYSSKVTGVLLSSTGFTGAIAVVVALPYVTRNFKTLSIYRTCIIAFPVIYILLPYLVFLADRQTLSKVASYLLSATRALTQAMSIPQIQVTINNSAPKRHRAFVNGATVSTASAARCGGPFIWGYLLSWGQRLEIAWFGWWMLALVATVNVFMSRRIREAAPSL</sequence>
<feature type="transmembrane region" description="Helical" evidence="6">
    <location>
        <begin position="91"/>
        <end position="109"/>
    </location>
</feature>
<dbReference type="InterPro" id="IPR011701">
    <property type="entry name" value="MFS"/>
</dbReference>
<dbReference type="Pfam" id="PF07690">
    <property type="entry name" value="MFS_1"/>
    <property type="match status" value="1"/>
</dbReference>
<dbReference type="InterPro" id="IPR020846">
    <property type="entry name" value="MFS_dom"/>
</dbReference>
<dbReference type="CDD" id="cd17330">
    <property type="entry name" value="MFS_SLC46_TetA_like"/>
    <property type="match status" value="1"/>
</dbReference>
<dbReference type="Gene3D" id="1.20.1250.20">
    <property type="entry name" value="MFS general substrate transporter like domains"/>
    <property type="match status" value="1"/>
</dbReference>
<protein>
    <submittedName>
        <fullName evidence="8">CYFA0S02e07206g1_1</fullName>
    </submittedName>
</protein>
<feature type="transmembrane region" description="Helical" evidence="6">
    <location>
        <begin position="188"/>
        <end position="212"/>
    </location>
</feature>
<dbReference type="OrthoDB" id="10262656at2759"/>
<feature type="transmembrane region" description="Helical" evidence="6">
    <location>
        <begin position="148"/>
        <end position="168"/>
    </location>
</feature>
<feature type="transmembrane region" description="Helical" evidence="6">
    <location>
        <begin position="20"/>
        <end position="45"/>
    </location>
</feature>
<evidence type="ECO:0000256" key="4">
    <source>
        <dbReference type="ARBA" id="ARBA00022989"/>
    </source>
</evidence>
<feature type="transmembrane region" description="Helical" evidence="6">
    <location>
        <begin position="363"/>
        <end position="383"/>
    </location>
</feature>
<dbReference type="GO" id="GO:0022857">
    <property type="term" value="F:transmembrane transporter activity"/>
    <property type="evidence" value="ECO:0007669"/>
    <property type="project" value="InterPro"/>
</dbReference>
<dbReference type="PROSITE" id="PS50850">
    <property type="entry name" value="MFS"/>
    <property type="match status" value="1"/>
</dbReference>
<dbReference type="PANTHER" id="PTHR23504">
    <property type="entry name" value="MAJOR FACILITATOR SUPERFAMILY DOMAIN-CONTAINING PROTEIN 10"/>
    <property type="match status" value="1"/>
</dbReference>
<keyword evidence="2" id="KW-0813">Transport</keyword>
<proteinExistence type="predicted"/>
<accession>A0A061AU01</accession>
<feature type="transmembrane region" description="Helical" evidence="6">
    <location>
        <begin position="60"/>
        <end position="79"/>
    </location>
</feature>
<evidence type="ECO:0000259" key="7">
    <source>
        <dbReference type="PROSITE" id="PS50850"/>
    </source>
</evidence>
<evidence type="ECO:0000313" key="8">
    <source>
        <dbReference type="EMBL" id="CDR38856.1"/>
    </source>
</evidence>
<dbReference type="InterPro" id="IPR036259">
    <property type="entry name" value="MFS_trans_sf"/>
</dbReference>
<name>A0A061AU01_CYBFA</name>
<dbReference type="VEuPathDB" id="FungiDB:BON22_0028"/>
<evidence type="ECO:0000256" key="1">
    <source>
        <dbReference type="ARBA" id="ARBA00004141"/>
    </source>
</evidence>
<dbReference type="GO" id="GO:0016020">
    <property type="term" value="C:membrane"/>
    <property type="evidence" value="ECO:0007669"/>
    <property type="project" value="UniProtKB-SubCell"/>
</dbReference>
<evidence type="ECO:0000256" key="6">
    <source>
        <dbReference type="SAM" id="Phobius"/>
    </source>
</evidence>
<evidence type="ECO:0000256" key="5">
    <source>
        <dbReference type="ARBA" id="ARBA00023136"/>
    </source>
</evidence>
<dbReference type="PANTHER" id="PTHR23504:SF15">
    <property type="entry name" value="MAJOR FACILITATOR SUPERFAMILY (MFS) PROFILE DOMAIN-CONTAINING PROTEIN"/>
    <property type="match status" value="1"/>
</dbReference>
<keyword evidence="4 6" id="KW-1133">Transmembrane helix</keyword>
<organism evidence="8">
    <name type="scientific">Cyberlindnera fabianii</name>
    <name type="common">Yeast</name>
    <name type="synonym">Hansenula fabianii</name>
    <dbReference type="NCBI Taxonomy" id="36022"/>
    <lineage>
        <taxon>Eukaryota</taxon>
        <taxon>Fungi</taxon>
        <taxon>Dikarya</taxon>
        <taxon>Ascomycota</taxon>
        <taxon>Saccharomycotina</taxon>
        <taxon>Saccharomycetes</taxon>
        <taxon>Phaffomycetales</taxon>
        <taxon>Phaffomycetaceae</taxon>
        <taxon>Cyberlindnera</taxon>
    </lineage>
</organism>
<dbReference type="SUPFAM" id="SSF103473">
    <property type="entry name" value="MFS general substrate transporter"/>
    <property type="match status" value="1"/>
</dbReference>
<feature type="transmembrane region" description="Helical" evidence="6">
    <location>
        <begin position="395"/>
        <end position="414"/>
    </location>
</feature>
<dbReference type="AlphaFoldDB" id="A0A061AU01"/>
<comment type="subcellular location">
    <subcellularLocation>
        <location evidence="1">Membrane</location>
        <topology evidence="1">Multi-pass membrane protein</topology>
    </subcellularLocation>
</comment>
<dbReference type="PhylomeDB" id="A0A061AU01"/>
<dbReference type="EMBL" id="LK052887">
    <property type="protein sequence ID" value="CDR38856.1"/>
    <property type="molecule type" value="Genomic_DNA"/>
</dbReference>
<evidence type="ECO:0000256" key="2">
    <source>
        <dbReference type="ARBA" id="ARBA00022448"/>
    </source>
</evidence>
<reference evidence="8" key="1">
    <citation type="journal article" date="2014" name="Genome Announc.">
        <title>Genome sequence of the yeast Cyberlindnera fabianii (Hansenula fabianii).</title>
        <authorList>
            <person name="Freel K.C."/>
            <person name="Sarilar V."/>
            <person name="Neuveglise C."/>
            <person name="Devillers H."/>
            <person name="Friedrich A."/>
            <person name="Schacherer J."/>
        </authorList>
    </citation>
    <scope>NUCLEOTIDE SEQUENCE</scope>
    <source>
        <strain evidence="8">YJS4271</strain>
    </source>
</reference>
<feature type="transmembrane region" description="Helical" evidence="6">
    <location>
        <begin position="305"/>
        <end position="322"/>
    </location>
</feature>
<evidence type="ECO:0000256" key="3">
    <source>
        <dbReference type="ARBA" id="ARBA00022692"/>
    </source>
</evidence>
<gene>
    <name evidence="8" type="ORF">CYFA0S_02e07206g</name>
</gene>
<feature type="domain" description="Major facilitator superfamily (MFS) profile" evidence="7">
    <location>
        <begin position="19"/>
        <end position="516"/>
    </location>
</feature>
<keyword evidence="5 6" id="KW-0472">Membrane</keyword>
<feature type="transmembrane region" description="Helical" evidence="6">
    <location>
        <begin position="489"/>
        <end position="507"/>
    </location>
</feature>
<keyword evidence="3 6" id="KW-0812">Transmembrane</keyword>